<dbReference type="KEGG" id="ptrr:90954508"/>
<dbReference type="InterPro" id="IPR027417">
    <property type="entry name" value="P-loop_NTPase"/>
</dbReference>
<dbReference type="Pfam" id="PF22939">
    <property type="entry name" value="WHD_GPIID"/>
    <property type="match status" value="1"/>
</dbReference>
<feature type="domain" description="GPI inositol-deacylase winged helix" evidence="4">
    <location>
        <begin position="544"/>
        <end position="616"/>
    </location>
</feature>
<dbReference type="PANTHER" id="PTHR24188">
    <property type="entry name" value="ANKYRIN REPEAT PROTEIN"/>
    <property type="match status" value="1"/>
</dbReference>
<dbReference type="Pfam" id="PF12796">
    <property type="entry name" value="Ank_2"/>
    <property type="match status" value="3"/>
</dbReference>
<evidence type="ECO:0000259" key="5">
    <source>
        <dbReference type="Pfam" id="PF24883"/>
    </source>
</evidence>
<evidence type="ECO:0000313" key="7">
    <source>
        <dbReference type="Proteomes" id="UP000245464"/>
    </source>
</evidence>
<accession>A0A834SK04</accession>
<evidence type="ECO:0000256" key="1">
    <source>
        <dbReference type="ARBA" id="ARBA00022737"/>
    </source>
</evidence>
<feature type="repeat" description="ANK" evidence="3">
    <location>
        <begin position="830"/>
        <end position="854"/>
    </location>
</feature>
<evidence type="ECO:0000256" key="3">
    <source>
        <dbReference type="PROSITE-ProRule" id="PRU00023"/>
    </source>
</evidence>
<organism evidence="6 7">
    <name type="scientific">Pyrenophora tritici-repentis</name>
    <dbReference type="NCBI Taxonomy" id="45151"/>
    <lineage>
        <taxon>Eukaryota</taxon>
        <taxon>Fungi</taxon>
        <taxon>Dikarya</taxon>
        <taxon>Ascomycota</taxon>
        <taxon>Pezizomycotina</taxon>
        <taxon>Dothideomycetes</taxon>
        <taxon>Pleosporomycetidae</taxon>
        <taxon>Pleosporales</taxon>
        <taxon>Pleosporineae</taxon>
        <taxon>Pleosporaceae</taxon>
        <taxon>Pyrenophora</taxon>
    </lineage>
</organism>
<protein>
    <submittedName>
        <fullName evidence="6">Arp, Ankyrin repeat protein</fullName>
    </submittedName>
</protein>
<feature type="repeat" description="ANK" evidence="3">
    <location>
        <begin position="1068"/>
        <end position="1092"/>
    </location>
</feature>
<evidence type="ECO:0000313" key="6">
    <source>
        <dbReference type="EMBL" id="KAF7579062.1"/>
    </source>
</evidence>
<sequence length="1370" mass="149926">MSSALAKASPLKPEIRLAQAISEFEAHLSHEQKSTFRTLRSQSLLTTPSPHDVMQLTAEVDRHTSKKFSSACFGPRFTNFLHGVQQFAALGDVVIGGSQNLLACGVWSLVRMSLLSIVNLSNYIDKLSSLFMDVGRSAPRYQAIALLYPRSTKLQSHLSEYFIVVVSLCRYLFNFGQKSTVQQFASSLSDAHLKTFQADLDKWATSIKGQIDVNEAQESSGFRALTRETFKSASYQQRLAANMRVLDFCSTYDHEIAWKQIRKAGNTSFYRQQAEYKEWRDSSHPSTLLYRGKLGSGKSVLLANIVDDLSLSTEKALPLVAYFFCKHDIPESLQARTIIGSLARQLLRTVPDLSVPAKNCENTHTIGDTNTALETLFRGFPSDVKVYFVLDGLDECDNEEKETLVQAIRKIQVKLKVLVCASFREEPNNGLQSITNQLLATRAVFIPDDNPDIDAFIEADLERCLRQECLTIGDPALILDIQDALSKGSQGMFLWVALQIRSLCSMKTDHAIREALADLPKDLSETFARILRKSGSSDPALQAKTLQSVLAAYRPLTTDELREALSVTPGDATWDPSRILNDAYSALACCGCLLAVDEEELTVRVVHHSVKQYVLDGLNGVKHIGFSFDEAQRMLADTVVTYLGYGVFGTELSRVKVHPMVAQSAPSKIVQATIGSSSTARYLAIKLLGSRGQQAFDVSKALADARSSLSSKPEHAFRFYTYAKTYWQDHVFYVSGHKDAIFKLCSKLIYSRASELNKVDKDYWTRFQWAVENRNGNVLVLLSQAGKIDLNARDSRGWTPLMRAAEGGHRDTVEVLLSVGKADVEAKDSDGWTPLMRAALRGHSDTVETLLSVGKADVEAKDSDGWTPLMRAAEGGHRDTVEVLLSVGKADVEAKDSDGWTPLMRAAEGGHRDAVEVLLSVGKADVEAKDSSRSTPLMRAALRGHSDTVETLLSVGKADVEAKDRDGQTPLMQAAEGGHRDTVEVLLSVGKADVEAKDSSRSTPLMRAAEGGHRDTVEVLLSVGKADVEAKDRDGRTPLMWAAQNGHRDTVEVLLSVGKADVEANDSWGWTPLMQAAEGGHRDTVEVLLSVGKADVEANDSWGWTPLMQAARGGHIDTVEVLLSVGKADVEAKDSDGQTPLMQAAYGGHRDTVEVLLSVGKADVEAKDSDGQTPLMWAALDGHRDTVETLLSVGKADVEAKDRDGRTPLMWAAQNGHRDTVEVLLSVGKADVEANDSWGWTPLMQAAHGGHIDTVEVLLSVGKADVEAKDSDGQTPLMWAAQNGHRDTVEVLLSVGKADVEAKDSDGQTPLMWAAQNGHRDTVEVLLSVGKADVEAKDRDGQTPLKIAVRYKRKDTAEVLRLHMKSMSRA</sequence>
<feature type="repeat" description="ANK" evidence="3">
    <location>
        <begin position="1170"/>
        <end position="1194"/>
    </location>
</feature>
<dbReference type="Pfam" id="PF00023">
    <property type="entry name" value="Ank"/>
    <property type="match status" value="6"/>
</dbReference>
<dbReference type="PANTHER" id="PTHR24188:SF29">
    <property type="entry name" value="GH09064P"/>
    <property type="match status" value="1"/>
</dbReference>
<feature type="repeat" description="ANK" evidence="3">
    <location>
        <begin position="1238"/>
        <end position="1262"/>
    </location>
</feature>
<feature type="repeat" description="ANK" evidence="3">
    <location>
        <begin position="1272"/>
        <end position="1296"/>
    </location>
</feature>
<feature type="domain" description="Nephrocystin 3-like N-terminal" evidence="5">
    <location>
        <begin position="272"/>
        <end position="419"/>
    </location>
</feature>
<proteinExistence type="predicted"/>
<dbReference type="InterPro" id="IPR054471">
    <property type="entry name" value="GPIID_WHD"/>
</dbReference>
<dbReference type="PROSITE" id="PS50297">
    <property type="entry name" value="ANK_REP_REGION"/>
    <property type="match status" value="14"/>
</dbReference>
<dbReference type="InterPro" id="IPR056884">
    <property type="entry name" value="NPHP3-like_N"/>
</dbReference>
<dbReference type="RefSeq" id="XP_065966228.1">
    <property type="nucleotide sequence ID" value="XM_066104026.1"/>
</dbReference>
<dbReference type="GeneID" id="90954508"/>
<gene>
    <name evidence="6" type="ORF">PtrM4_033020</name>
</gene>
<reference evidence="6" key="1">
    <citation type="journal article" date="2018" name="BMC Genomics">
        <title>Comparative genomics of the wheat fungal pathogen Pyrenophora tritici-repentis reveals chromosomal variations and genome plasticity.</title>
        <authorList>
            <person name="Moolhuijzen P."/>
            <person name="See P.T."/>
            <person name="Hane J.K."/>
            <person name="Shi G."/>
            <person name="Liu Z."/>
            <person name="Oliver R.P."/>
            <person name="Moffat C.S."/>
        </authorList>
    </citation>
    <scope>NUCLEOTIDE SEQUENCE [LARGE SCALE GENOMIC DNA]</scope>
    <source>
        <strain evidence="6">M4</strain>
    </source>
</reference>
<dbReference type="SMART" id="SM00248">
    <property type="entry name" value="ANK"/>
    <property type="match status" value="18"/>
</dbReference>
<dbReference type="EMBL" id="NQIK02000001">
    <property type="protein sequence ID" value="KAF7579062.1"/>
    <property type="molecule type" value="Genomic_DNA"/>
</dbReference>
<keyword evidence="2 3" id="KW-0040">ANK repeat</keyword>
<keyword evidence="1" id="KW-0677">Repeat</keyword>
<dbReference type="SUPFAM" id="SSF52540">
    <property type="entry name" value="P-loop containing nucleoside triphosphate hydrolases"/>
    <property type="match status" value="1"/>
</dbReference>
<dbReference type="Proteomes" id="UP000245464">
    <property type="component" value="Chromosome 1"/>
</dbReference>
<dbReference type="InterPro" id="IPR036770">
    <property type="entry name" value="Ankyrin_rpt-contain_sf"/>
</dbReference>
<feature type="repeat" description="ANK" evidence="3">
    <location>
        <begin position="1306"/>
        <end position="1330"/>
    </location>
</feature>
<feature type="repeat" description="ANK" evidence="3">
    <location>
        <begin position="864"/>
        <end position="888"/>
    </location>
</feature>
<dbReference type="Pfam" id="PF24883">
    <property type="entry name" value="NPHP3_N"/>
    <property type="match status" value="1"/>
</dbReference>
<evidence type="ECO:0000256" key="2">
    <source>
        <dbReference type="ARBA" id="ARBA00023043"/>
    </source>
</evidence>
<evidence type="ECO:0000259" key="4">
    <source>
        <dbReference type="Pfam" id="PF22939"/>
    </source>
</evidence>
<dbReference type="Gene3D" id="3.40.50.300">
    <property type="entry name" value="P-loop containing nucleotide triphosphate hydrolases"/>
    <property type="match status" value="1"/>
</dbReference>
<feature type="repeat" description="ANK" evidence="3">
    <location>
        <begin position="1034"/>
        <end position="1058"/>
    </location>
</feature>
<dbReference type="Gene3D" id="1.25.40.20">
    <property type="entry name" value="Ankyrin repeat-containing domain"/>
    <property type="match status" value="8"/>
</dbReference>
<dbReference type="PROSITE" id="PS50088">
    <property type="entry name" value="ANK_REPEAT"/>
    <property type="match status" value="14"/>
</dbReference>
<feature type="repeat" description="ANK" evidence="3">
    <location>
        <begin position="1136"/>
        <end position="1160"/>
    </location>
</feature>
<feature type="repeat" description="ANK" evidence="3">
    <location>
        <begin position="1102"/>
        <end position="1126"/>
    </location>
</feature>
<dbReference type="InterPro" id="IPR002110">
    <property type="entry name" value="Ankyrin_rpt"/>
</dbReference>
<name>A0A834SK04_9PLEO</name>
<dbReference type="Pfam" id="PF13637">
    <property type="entry name" value="Ank_4"/>
    <property type="match status" value="2"/>
</dbReference>
<feature type="repeat" description="ANK" evidence="3">
    <location>
        <begin position="966"/>
        <end position="990"/>
    </location>
</feature>
<feature type="repeat" description="ANK" evidence="3">
    <location>
        <begin position="796"/>
        <end position="820"/>
    </location>
</feature>
<dbReference type="SUPFAM" id="SSF48403">
    <property type="entry name" value="Ankyrin repeat"/>
    <property type="match status" value="2"/>
</dbReference>
<feature type="repeat" description="ANK" evidence="3">
    <location>
        <begin position="898"/>
        <end position="922"/>
    </location>
</feature>
<comment type="caution">
    <text evidence="6">The sequence shown here is derived from an EMBL/GenBank/DDBJ whole genome shotgun (WGS) entry which is preliminary data.</text>
</comment>
<feature type="repeat" description="ANK" evidence="3">
    <location>
        <begin position="1204"/>
        <end position="1228"/>
    </location>
</feature>